<dbReference type="InterPro" id="IPR050256">
    <property type="entry name" value="Glycosyltransferase_2"/>
</dbReference>
<keyword evidence="5" id="KW-1185">Reference proteome</keyword>
<dbReference type="Pfam" id="PF00535">
    <property type="entry name" value="Glycos_transf_2"/>
    <property type="match status" value="1"/>
</dbReference>
<dbReference type="RefSeq" id="WP_260643931.1">
    <property type="nucleotide sequence ID" value="NZ_CP104003.1"/>
</dbReference>
<feature type="transmembrane region" description="Helical" evidence="2">
    <location>
        <begin position="374"/>
        <end position="396"/>
    </location>
</feature>
<dbReference type="Proteomes" id="UP001057580">
    <property type="component" value="Chromosome"/>
</dbReference>
<protein>
    <submittedName>
        <fullName evidence="4">Glycosyltransferase</fullName>
        <ecNumber evidence="4">2.4.-.-</ecNumber>
    </submittedName>
</protein>
<dbReference type="InterPro" id="IPR001173">
    <property type="entry name" value="Glyco_trans_2-like"/>
</dbReference>
<evidence type="ECO:0000256" key="1">
    <source>
        <dbReference type="SAM" id="MobiDB-lite"/>
    </source>
</evidence>
<dbReference type="SUPFAM" id="SSF53448">
    <property type="entry name" value="Nucleotide-diphospho-sugar transferases"/>
    <property type="match status" value="1"/>
</dbReference>
<dbReference type="CDD" id="cd04179">
    <property type="entry name" value="DPM_DPG-synthase_like"/>
    <property type="match status" value="1"/>
</dbReference>
<feature type="compositionally biased region" description="Basic and acidic residues" evidence="1">
    <location>
        <begin position="1"/>
        <end position="11"/>
    </location>
</feature>
<evidence type="ECO:0000259" key="3">
    <source>
        <dbReference type="Pfam" id="PF00535"/>
    </source>
</evidence>
<gene>
    <name evidence="4" type="ORF">N0B31_11080</name>
</gene>
<keyword evidence="4" id="KW-0808">Transferase</keyword>
<dbReference type="GeneID" id="74942972"/>
<keyword evidence="2" id="KW-0812">Transmembrane</keyword>
<evidence type="ECO:0000313" key="4">
    <source>
        <dbReference type="EMBL" id="UWM56817.1"/>
    </source>
</evidence>
<feature type="region of interest" description="Disordered" evidence="1">
    <location>
        <begin position="1"/>
        <end position="22"/>
    </location>
</feature>
<feature type="domain" description="Glycosyltransferase 2-like" evidence="3">
    <location>
        <begin position="144"/>
        <end position="303"/>
    </location>
</feature>
<keyword evidence="2" id="KW-1133">Transmembrane helix</keyword>
<dbReference type="KEGG" id="ssai:N0B31_11080"/>
<organism evidence="4 5">
    <name type="scientific">Salinirubellus salinus</name>
    <dbReference type="NCBI Taxonomy" id="1364945"/>
    <lineage>
        <taxon>Archaea</taxon>
        <taxon>Methanobacteriati</taxon>
        <taxon>Methanobacteriota</taxon>
        <taxon>Stenosarchaea group</taxon>
        <taxon>Halobacteria</taxon>
        <taxon>Halobacteriales</taxon>
        <taxon>Natronomonadaceae</taxon>
        <taxon>Salinirubellus</taxon>
    </lineage>
</organism>
<feature type="transmembrane region" description="Helical" evidence="2">
    <location>
        <begin position="408"/>
        <end position="430"/>
    </location>
</feature>
<sequence length="438" mass="46589">MSGIRTIHEEEVAPGDQPKQRPAVGIVADSQNGNLVAGAILRTLDQGYGLIIAATAPDVEGAEFARLLDVPVLTVEPSARPKTDIWGELGTAAREAGYPGLLRYDDLSLSIDLEESEAAVSESGAYVVDPVFHPRSTGTPDVLVAIPAYNEGATIADVVTEAREHADEIVVVDDGSDDGTVETARAAGATVIEHDRNRGYGGALKTAFAEAERAGAEHLVVLDGDGQHDPGDIPQFVDQQESTEADIVIGSRFGPGSETQLPRYRRVGLRLVNVLTNLSLGVVRKGSRIKDTQSGFRVYNRRSIVSLAEDDSIGNEMGASTDILYHAHRHGYRIEEVGTTINYDVADANTQNPVSHGLHIVSNILRTVEREHPVMLLGIPGVLSTLVGLGFGYATFSNYLNSGSFPLGLAVVSVFFALAGILAAFTGIILHSLETHAQ</sequence>
<dbReference type="InterPro" id="IPR029044">
    <property type="entry name" value="Nucleotide-diphossugar_trans"/>
</dbReference>
<accession>A0A9E7R732</accession>
<evidence type="ECO:0000313" key="5">
    <source>
        <dbReference type="Proteomes" id="UP001057580"/>
    </source>
</evidence>
<dbReference type="EMBL" id="CP104003">
    <property type="protein sequence ID" value="UWM56817.1"/>
    <property type="molecule type" value="Genomic_DNA"/>
</dbReference>
<dbReference type="AlphaFoldDB" id="A0A9E7R732"/>
<dbReference type="GO" id="GO:0016757">
    <property type="term" value="F:glycosyltransferase activity"/>
    <property type="evidence" value="ECO:0007669"/>
    <property type="project" value="UniProtKB-KW"/>
</dbReference>
<keyword evidence="4" id="KW-0328">Glycosyltransferase</keyword>
<dbReference type="PANTHER" id="PTHR48090:SF7">
    <property type="entry name" value="RFBJ PROTEIN"/>
    <property type="match status" value="1"/>
</dbReference>
<proteinExistence type="predicted"/>
<keyword evidence="2" id="KW-0472">Membrane</keyword>
<evidence type="ECO:0000256" key="2">
    <source>
        <dbReference type="SAM" id="Phobius"/>
    </source>
</evidence>
<name>A0A9E7R732_9EURY</name>
<dbReference type="EC" id="2.4.-.-" evidence="4"/>
<dbReference type="Gene3D" id="3.90.550.10">
    <property type="entry name" value="Spore Coat Polysaccharide Biosynthesis Protein SpsA, Chain A"/>
    <property type="match status" value="1"/>
</dbReference>
<dbReference type="PANTHER" id="PTHR48090">
    <property type="entry name" value="UNDECAPRENYL-PHOSPHATE 4-DEOXY-4-FORMAMIDO-L-ARABINOSE TRANSFERASE-RELATED"/>
    <property type="match status" value="1"/>
</dbReference>
<reference evidence="4" key="1">
    <citation type="submission" date="2022-09" db="EMBL/GenBank/DDBJ databases">
        <title>Diverse halophilic archaea isolated from saline environments.</title>
        <authorList>
            <person name="Cui H.-L."/>
        </authorList>
    </citation>
    <scope>NUCLEOTIDE SEQUENCE</scope>
    <source>
        <strain evidence="4">ZS-35-S2</strain>
    </source>
</reference>